<keyword evidence="2 5" id="KW-0808">Transferase</keyword>
<sequence>MSKLTRLPVISKFHSYAADAAHAIPGRKPKWMSAQEAVTLINSGDCVAVHQATATPVALLNALCDYGKASNLRDVKLVQLLTFGASRCNSPEMNGILRPNCMFVSTDSRQAVNDGRGDVMPVFLSEVPLLFHKEIVKPRVSLVQVTPADEHGFHSLGPTVDFIRAAIAKSEIVIGQVNKKLPRTFGDALVHESHFDALVEVDHDLPEVKPTPLSDEEKQIGKYIAENLVEDGSTLQTGIGSIPDAVLQQLTNHKDLGVHSEMISDGCVDLFNTGAITNRLKTIERGLIVATFTIGTKKLFNFMNNNPSLIMRVSDFTNNQFVIAQNPKVVAINSCLEIDLVGNVCSDTIGPKVYSGFGGQVDFLRGAASSLDGKGKAILTFLSTTSKGESKIVPFLKPGASVTTTRAHVHYVVTEYGIAQLFGKNYRQRAYALINIAHPNHREALEKAAFERLKCLPSKD</sequence>
<evidence type="ECO:0000313" key="5">
    <source>
        <dbReference type="EMBL" id="RWS25195.1"/>
    </source>
</evidence>
<dbReference type="STRING" id="299467.A0A443SCN6"/>
<reference evidence="5 6" key="1">
    <citation type="journal article" date="2018" name="Gigascience">
        <title>Genomes of trombidid mites reveal novel predicted allergens and laterally-transferred genes associated with secondary metabolism.</title>
        <authorList>
            <person name="Dong X."/>
            <person name="Chaisiri K."/>
            <person name="Xia D."/>
            <person name="Armstrong S.D."/>
            <person name="Fang Y."/>
            <person name="Donnelly M.J."/>
            <person name="Kadowaki T."/>
            <person name="McGarry J.W."/>
            <person name="Darby A.C."/>
            <person name="Makepeace B.L."/>
        </authorList>
    </citation>
    <scope>NUCLEOTIDE SEQUENCE [LARGE SCALE GENOMIC DNA]</scope>
    <source>
        <strain evidence="5">UoL-UT</strain>
    </source>
</reference>
<dbReference type="Pfam" id="PF13336">
    <property type="entry name" value="AcetylCoA_hyd_C"/>
    <property type="match status" value="1"/>
</dbReference>
<dbReference type="InterPro" id="IPR046433">
    <property type="entry name" value="ActCoA_hydro"/>
</dbReference>
<dbReference type="GO" id="GO:0005739">
    <property type="term" value="C:mitochondrion"/>
    <property type="evidence" value="ECO:0007669"/>
    <property type="project" value="TreeGrafter"/>
</dbReference>
<name>A0A443SCN6_9ACAR</name>
<dbReference type="PANTHER" id="PTHR21432">
    <property type="entry name" value="ACETYL-COA HYDROLASE-RELATED"/>
    <property type="match status" value="1"/>
</dbReference>
<evidence type="ECO:0000313" key="6">
    <source>
        <dbReference type="Proteomes" id="UP000288716"/>
    </source>
</evidence>
<accession>A0A443SCN6</accession>
<feature type="domain" description="Acetyl-CoA hydrolase/transferase C-terminal" evidence="4">
    <location>
        <begin position="295"/>
        <end position="449"/>
    </location>
</feature>
<comment type="caution">
    <text evidence="5">The sequence shown here is derived from an EMBL/GenBank/DDBJ whole genome shotgun (WGS) entry which is preliminary data.</text>
</comment>
<dbReference type="Gene3D" id="3.40.1080.20">
    <property type="entry name" value="Acetyl-CoA hydrolase/transferase C-terminal domain"/>
    <property type="match status" value="1"/>
</dbReference>
<dbReference type="InterPro" id="IPR037171">
    <property type="entry name" value="NagB/RpiA_transferase-like"/>
</dbReference>
<dbReference type="InterPro" id="IPR038460">
    <property type="entry name" value="AcetylCoA_hyd_C_sf"/>
</dbReference>
<dbReference type="OrthoDB" id="10250396at2759"/>
<keyword evidence="6" id="KW-1185">Reference proteome</keyword>
<dbReference type="Gene3D" id="3.30.750.70">
    <property type="entry name" value="4-hydroxybutyrate coenzyme like domains"/>
    <property type="match status" value="1"/>
</dbReference>
<evidence type="ECO:0000259" key="4">
    <source>
        <dbReference type="Pfam" id="PF13336"/>
    </source>
</evidence>
<proteinExistence type="inferred from homology"/>
<protein>
    <submittedName>
        <fullName evidence="5">4-hydroxybutyrate coenzyme A transferase-like protein</fullName>
    </submittedName>
</protein>
<dbReference type="GO" id="GO:0008775">
    <property type="term" value="F:acetate CoA-transferase activity"/>
    <property type="evidence" value="ECO:0007669"/>
    <property type="project" value="InterPro"/>
</dbReference>
<dbReference type="GO" id="GO:0006083">
    <property type="term" value="P:acetate metabolic process"/>
    <property type="evidence" value="ECO:0007669"/>
    <property type="project" value="InterPro"/>
</dbReference>
<dbReference type="AlphaFoldDB" id="A0A443SCN6"/>
<evidence type="ECO:0000259" key="3">
    <source>
        <dbReference type="Pfam" id="PF02550"/>
    </source>
</evidence>
<evidence type="ECO:0000256" key="2">
    <source>
        <dbReference type="ARBA" id="ARBA00022679"/>
    </source>
</evidence>
<dbReference type="VEuPathDB" id="VectorBase:LDEU006845"/>
<dbReference type="Proteomes" id="UP000288716">
    <property type="component" value="Unassembled WGS sequence"/>
</dbReference>
<dbReference type="InterPro" id="IPR026888">
    <property type="entry name" value="AcetylCoA_hyd_C"/>
</dbReference>
<comment type="similarity">
    <text evidence="1">Belongs to the acetyl-CoA hydrolase/transferase family.</text>
</comment>
<feature type="domain" description="Acetyl-CoA hydrolase/transferase N-terminal" evidence="3">
    <location>
        <begin position="33"/>
        <end position="201"/>
    </location>
</feature>
<organism evidence="5 6">
    <name type="scientific">Leptotrombidium deliense</name>
    <dbReference type="NCBI Taxonomy" id="299467"/>
    <lineage>
        <taxon>Eukaryota</taxon>
        <taxon>Metazoa</taxon>
        <taxon>Ecdysozoa</taxon>
        <taxon>Arthropoda</taxon>
        <taxon>Chelicerata</taxon>
        <taxon>Arachnida</taxon>
        <taxon>Acari</taxon>
        <taxon>Acariformes</taxon>
        <taxon>Trombidiformes</taxon>
        <taxon>Prostigmata</taxon>
        <taxon>Anystina</taxon>
        <taxon>Parasitengona</taxon>
        <taxon>Trombiculoidea</taxon>
        <taxon>Trombiculidae</taxon>
        <taxon>Leptotrombidium</taxon>
    </lineage>
</organism>
<gene>
    <name evidence="5" type="ORF">B4U80_00468</name>
</gene>
<dbReference type="Gene3D" id="3.40.1080.10">
    <property type="entry name" value="Glutaconate Coenzyme A-transferase"/>
    <property type="match status" value="1"/>
</dbReference>
<dbReference type="PANTHER" id="PTHR21432:SF20">
    <property type="entry name" value="ACETYL-COA HYDROLASE"/>
    <property type="match status" value="1"/>
</dbReference>
<dbReference type="Pfam" id="PF02550">
    <property type="entry name" value="AcetylCoA_hydro"/>
    <property type="match status" value="1"/>
</dbReference>
<dbReference type="SUPFAM" id="SSF100950">
    <property type="entry name" value="NagB/RpiA/CoA transferase-like"/>
    <property type="match status" value="2"/>
</dbReference>
<dbReference type="InterPro" id="IPR003702">
    <property type="entry name" value="ActCoA_hydro_N"/>
</dbReference>
<dbReference type="EMBL" id="NCKV01003969">
    <property type="protein sequence ID" value="RWS25195.1"/>
    <property type="molecule type" value="Genomic_DNA"/>
</dbReference>
<evidence type="ECO:0000256" key="1">
    <source>
        <dbReference type="ARBA" id="ARBA00009632"/>
    </source>
</evidence>